<evidence type="ECO:0008006" key="8">
    <source>
        <dbReference type="Google" id="ProtNLM"/>
    </source>
</evidence>
<proteinExistence type="inferred from homology"/>
<reference evidence="6" key="1">
    <citation type="submission" date="2019-11" db="EMBL/GenBank/DDBJ databases">
        <authorList>
            <person name="Liu Y."/>
            <person name="Hou J."/>
            <person name="Li T.-Q."/>
            <person name="Guan C.-H."/>
            <person name="Wu X."/>
            <person name="Wu H.-Z."/>
            <person name="Ling F."/>
            <person name="Zhang R."/>
            <person name="Shi X.-G."/>
            <person name="Ren J.-P."/>
            <person name="Chen E.-F."/>
            <person name="Sun J.-M."/>
        </authorList>
    </citation>
    <scope>NUCLEOTIDE SEQUENCE</scope>
    <source>
        <strain evidence="6">Adult_tree_wgs_1</strain>
        <tissue evidence="6">Leaves</tissue>
    </source>
</reference>
<dbReference type="SUPFAM" id="SSF55031">
    <property type="entry name" value="Bacterial exopeptidase dimerisation domain"/>
    <property type="match status" value="1"/>
</dbReference>
<comment type="similarity">
    <text evidence="1">Belongs to the peptidase M20 family.</text>
</comment>
<feature type="signal peptide" evidence="5">
    <location>
        <begin position="1"/>
        <end position="24"/>
    </location>
</feature>
<evidence type="ECO:0000256" key="5">
    <source>
        <dbReference type="SAM" id="SignalP"/>
    </source>
</evidence>
<keyword evidence="2 5" id="KW-0732">Signal</keyword>
<dbReference type="PANTHER" id="PTHR11014:SF62">
    <property type="entry name" value="IAA-AMINO ACID HYDROLASE ILR1-LIKE 6"/>
    <property type="match status" value="1"/>
</dbReference>
<comment type="caution">
    <text evidence="6">The sequence shown here is derived from an EMBL/GenBank/DDBJ whole genome shotgun (WGS) entry which is preliminary data.</text>
</comment>
<dbReference type="SUPFAM" id="SSF53187">
    <property type="entry name" value="Zn-dependent exopeptidases"/>
    <property type="match status" value="1"/>
</dbReference>
<dbReference type="EMBL" id="WJXA01000011">
    <property type="protein sequence ID" value="KAF7126657.1"/>
    <property type="molecule type" value="Genomic_DNA"/>
</dbReference>
<feature type="chain" id="PRO_5032624333" description="IAA-amino acid hydrolase ILR1-like 6" evidence="5">
    <location>
        <begin position="25"/>
        <end position="510"/>
    </location>
</feature>
<dbReference type="Gene3D" id="3.30.70.360">
    <property type="match status" value="1"/>
</dbReference>
<evidence type="ECO:0000256" key="4">
    <source>
        <dbReference type="SAM" id="MobiDB-lite"/>
    </source>
</evidence>
<dbReference type="Proteomes" id="UP000626092">
    <property type="component" value="Unassembled WGS sequence"/>
</dbReference>
<dbReference type="GO" id="GO:0009694">
    <property type="term" value="P:jasmonic acid metabolic process"/>
    <property type="evidence" value="ECO:0007669"/>
    <property type="project" value="TreeGrafter"/>
</dbReference>
<keyword evidence="7" id="KW-1185">Reference proteome</keyword>
<evidence type="ECO:0000256" key="2">
    <source>
        <dbReference type="ARBA" id="ARBA00022729"/>
    </source>
</evidence>
<dbReference type="CDD" id="cd08017">
    <property type="entry name" value="M20_IAA_Hyd"/>
    <property type="match status" value="1"/>
</dbReference>
<feature type="compositionally biased region" description="Polar residues" evidence="4">
    <location>
        <begin position="39"/>
        <end position="48"/>
    </location>
</feature>
<dbReference type="OrthoDB" id="6119954at2759"/>
<dbReference type="AlphaFoldDB" id="A0A834G6B5"/>
<feature type="region of interest" description="Disordered" evidence="4">
    <location>
        <begin position="39"/>
        <end position="59"/>
    </location>
</feature>
<evidence type="ECO:0000313" key="7">
    <source>
        <dbReference type="Proteomes" id="UP000626092"/>
    </source>
</evidence>
<dbReference type="NCBIfam" id="TIGR01891">
    <property type="entry name" value="amidohydrolases"/>
    <property type="match status" value="1"/>
</dbReference>
<dbReference type="Pfam" id="PF01546">
    <property type="entry name" value="Peptidase_M20"/>
    <property type="match status" value="1"/>
</dbReference>
<dbReference type="InterPro" id="IPR036264">
    <property type="entry name" value="Bact_exopeptidase_dim_dom"/>
</dbReference>
<dbReference type="GO" id="GO:0009850">
    <property type="term" value="P:auxin metabolic process"/>
    <property type="evidence" value="ECO:0007669"/>
    <property type="project" value="InterPro"/>
</dbReference>
<organism evidence="6 7">
    <name type="scientific">Rhododendron simsii</name>
    <name type="common">Sims's rhododendron</name>
    <dbReference type="NCBI Taxonomy" id="118357"/>
    <lineage>
        <taxon>Eukaryota</taxon>
        <taxon>Viridiplantae</taxon>
        <taxon>Streptophyta</taxon>
        <taxon>Embryophyta</taxon>
        <taxon>Tracheophyta</taxon>
        <taxon>Spermatophyta</taxon>
        <taxon>Magnoliopsida</taxon>
        <taxon>eudicotyledons</taxon>
        <taxon>Gunneridae</taxon>
        <taxon>Pentapetalae</taxon>
        <taxon>asterids</taxon>
        <taxon>Ericales</taxon>
        <taxon>Ericaceae</taxon>
        <taxon>Ericoideae</taxon>
        <taxon>Rhodoreae</taxon>
        <taxon>Rhododendron</taxon>
    </lineage>
</organism>
<dbReference type="InterPro" id="IPR017439">
    <property type="entry name" value="Amidohydrolase"/>
</dbReference>
<sequence>MTPYNPLLLSLIAITTIILTKASSDHYFSYLEPNCPATAITNPNNQTTPRRRPADLQPPLPQVSDCVVRSEACSAEVLRFARRPENLRWLEGIRRRVHENPELAFEEFETSRLVRRELDEMEVNYRFPLAKTGIRADIGNGGPPFVAIRADMDALPIQEAVEWEHKSKVAGKMHACGHDAHVAMLLGAAKILKSREHHLKGTVILLFQPAEEAGNGAKQMIGDGALEDVEAIFAIHVSHEHPTGTIGSRPGPLLAGCGFFRAVIRGKQGRERNLHRSADPVLAASAAVISLQGIVSREANPLDSQRTYKLINPIRNRAQKVHDLQNMIKPISSNLIDSFYNPIWVVSVTSFNGGEYLDGIPETVILGGTFRAFSNASINQLLKRIEQVIVDQARVFRCSATVDFFGNEYTIYPPTVNDERMYEHVRKVAVDLVGAENFRVVPPMMGAEDFSFYSEVVPAAFFYVGIRNETLGSTHSGHSPHFMIDEDALPVGAAAHAAIAERYLNEHGSR</sequence>
<gene>
    <name evidence="6" type="ORF">RHSIM_Rhsim11G0069300</name>
</gene>
<dbReference type="Gene3D" id="3.40.630.10">
    <property type="entry name" value="Zn peptidases"/>
    <property type="match status" value="1"/>
</dbReference>
<dbReference type="PANTHER" id="PTHR11014">
    <property type="entry name" value="PEPTIDASE M20 FAMILY MEMBER"/>
    <property type="match status" value="1"/>
</dbReference>
<evidence type="ECO:0000313" key="6">
    <source>
        <dbReference type="EMBL" id="KAF7126657.1"/>
    </source>
</evidence>
<keyword evidence="3" id="KW-0378">Hydrolase</keyword>
<name>A0A834G6B5_RHOSS</name>
<dbReference type="InterPro" id="IPR044757">
    <property type="entry name" value="ILR1-like_Hyd"/>
</dbReference>
<protein>
    <recommendedName>
        <fullName evidence="8">IAA-amino acid hydrolase ILR1-like 6</fullName>
    </recommendedName>
</protein>
<evidence type="ECO:0000256" key="3">
    <source>
        <dbReference type="ARBA" id="ARBA00022801"/>
    </source>
</evidence>
<accession>A0A834G6B5</accession>
<evidence type="ECO:0000256" key="1">
    <source>
        <dbReference type="ARBA" id="ARBA00006153"/>
    </source>
</evidence>
<dbReference type="GO" id="GO:0016787">
    <property type="term" value="F:hydrolase activity"/>
    <property type="evidence" value="ECO:0007669"/>
    <property type="project" value="UniProtKB-KW"/>
</dbReference>
<dbReference type="InterPro" id="IPR002933">
    <property type="entry name" value="Peptidase_M20"/>
</dbReference>